<dbReference type="AlphaFoldDB" id="T1C5D1"/>
<evidence type="ECO:0000256" key="2">
    <source>
        <dbReference type="ARBA" id="ARBA00022763"/>
    </source>
</evidence>
<dbReference type="InterPro" id="IPR047296">
    <property type="entry name" value="GIY-YIG_UvrC_Cho"/>
</dbReference>
<dbReference type="InterPro" id="IPR001943">
    <property type="entry name" value="UVR_dom"/>
</dbReference>
<dbReference type="Pfam" id="PF14520">
    <property type="entry name" value="HHH_5"/>
    <property type="match status" value="1"/>
</dbReference>
<evidence type="ECO:0000256" key="4">
    <source>
        <dbReference type="ARBA" id="ARBA00022881"/>
    </source>
</evidence>
<dbReference type="Pfam" id="PF02151">
    <property type="entry name" value="UVR"/>
    <property type="match status" value="1"/>
</dbReference>
<keyword evidence="1" id="KW-0963">Cytoplasm</keyword>
<dbReference type="GO" id="GO:0009380">
    <property type="term" value="C:excinuclease repair complex"/>
    <property type="evidence" value="ECO:0007669"/>
    <property type="project" value="InterPro"/>
</dbReference>
<name>T1C5D1_9ZZZZ</name>
<dbReference type="HAMAP" id="MF_00203">
    <property type="entry name" value="UvrC"/>
    <property type="match status" value="1"/>
</dbReference>
<keyword evidence="2" id="KW-0227">DNA damage</keyword>
<protein>
    <submittedName>
        <fullName evidence="10">Excinuclease ABC, C subunit</fullName>
    </submittedName>
</protein>
<dbReference type="Gene3D" id="1.10.150.20">
    <property type="entry name" value="5' to 3' exonuclease, C-terminal subdomain"/>
    <property type="match status" value="1"/>
</dbReference>
<dbReference type="PROSITE" id="PS50165">
    <property type="entry name" value="UVRC"/>
    <property type="match status" value="1"/>
</dbReference>
<evidence type="ECO:0000256" key="3">
    <source>
        <dbReference type="ARBA" id="ARBA00022769"/>
    </source>
</evidence>
<dbReference type="CDD" id="cd10434">
    <property type="entry name" value="GIY-YIG_UvrC_Cho"/>
    <property type="match status" value="1"/>
</dbReference>
<dbReference type="EMBL" id="AUZY01000848">
    <property type="protein sequence ID" value="EQD77207.1"/>
    <property type="molecule type" value="Genomic_DNA"/>
</dbReference>
<dbReference type="InterPro" id="IPR001162">
    <property type="entry name" value="UvrC_RNase_H_dom"/>
</dbReference>
<dbReference type="InterPro" id="IPR050066">
    <property type="entry name" value="UvrABC_protein_C"/>
</dbReference>
<proteinExistence type="inferred from homology"/>
<dbReference type="PROSITE" id="PS50164">
    <property type="entry name" value="GIY_YIG"/>
    <property type="match status" value="1"/>
</dbReference>
<dbReference type="SUPFAM" id="SSF46600">
    <property type="entry name" value="C-terminal UvrC-binding domain of UvrB"/>
    <property type="match status" value="1"/>
</dbReference>
<evidence type="ECO:0000256" key="6">
    <source>
        <dbReference type="ARBA" id="ARBA00023236"/>
    </source>
</evidence>
<keyword evidence="3" id="KW-0228">DNA excision</keyword>
<dbReference type="GO" id="GO:0006289">
    <property type="term" value="P:nucleotide-excision repair"/>
    <property type="evidence" value="ECO:0007669"/>
    <property type="project" value="InterPro"/>
</dbReference>
<keyword evidence="4" id="KW-0267">Excision nuclease</keyword>
<dbReference type="NCBIfam" id="TIGR00194">
    <property type="entry name" value="uvrC"/>
    <property type="match status" value="1"/>
</dbReference>
<evidence type="ECO:0000256" key="1">
    <source>
        <dbReference type="ARBA" id="ARBA00022490"/>
    </source>
</evidence>
<dbReference type="InterPro" id="IPR000305">
    <property type="entry name" value="GIY-YIG_endonuc"/>
</dbReference>
<comment type="caution">
    <text evidence="10">The sequence shown here is derived from an EMBL/GenBank/DDBJ whole genome shotgun (WGS) entry which is preliminary data.</text>
</comment>
<dbReference type="Pfam" id="PF08459">
    <property type="entry name" value="UvrC_RNaseH_dom"/>
    <property type="match status" value="1"/>
</dbReference>
<evidence type="ECO:0000259" key="8">
    <source>
        <dbReference type="PROSITE" id="PS50164"/>
    </source>
</evidence>
<evidence type="ECO:0000259" key="7">
    <source>
        <dbReference type="PROSITE" id="PS50151"/>
    </source>
</evidence>
<dbReference type="PROSITE" id="PS50151">
    <property type="entry name" value="UVR"/>
    <property type="match status" value="1"/>
</dbReference>
<dbReference type="InterPro" id="IPR036876">
    <property type="entry name" value="UVR_dom_sf"/>
</dbReference>
<keyword evidence="5" id="KW-0234">DNA repair</keyword>
<dbReference type="InterPro" id="IPR035901">
    <property type="entry name" value="GIY-YIG_endonuc_sf"/>
</dbReference>
<evidence type="ECO:0000313" key="10">
    <source>
        <dbReference type="EMBL" id="EQD77207.1"/>
    </source>
</evidence>
<dbReference type="GO" id="GO:0009381">
    <property type="term" value="F:excinuclease ABC activity"/>
    <property type="evidence" value="ECO:0007669"/>
    <property type="project" value="InterPro"/>
</dbReference>
<gene>
    <name evidence="10" type="ORF">B1B_01186</name>
</gene>
<reference evidence="10" key="1">
    <citation type="submission" date="2013-08" db="EMBL/GenBank/DDBJ databases">
        <authorList>
            <person name="Mendez C."/>
            <person name="Richter M."/>
            <person name="Ferrer M."/>
            <person name="Sanchez J."/>
        </authorList>
    </citation>
    <scope>NUCLEOTIDE SEQUENCE</scope>
</reference>
<feature type="domain" description="UvrC family homology region profile" evidence="9">
    <location>
        <begin position="280"/>
        <end position="488"/>
    </location>
</feature>
<dbReference type="SMART" id="SM00465">
    <property type="entry name" value="GIYc"/>
    <property type="match status" value="1"/>
</dbReference>
<dbReference type="Pfam" id="PF22920">
    <property type="entry name" value="UvrC_RNaseH"/>
    <property type="match status" value="1"/>
</dbReference>
<feature type="domain" description="UVR" evidence="7">
    <location>
        <begin position="218"/>
        <end position="253"/>
    </location>
</feature>
<reference evidence="10" key="2">
    <citation type="journal article" date="2014" name="ISME J.">
        <title>Microbial stratification in low pH oxic and suboxic macroscopic growths along an acid mine drainage.</title>
        <authorList>
            <person name="Mendez-Garcia C."/>
            <person name="Mesa V."/>
            <person name="Sprenger R.R."/>
            <person name="Richter M."/>
            <person name="Diez M.S."/>
            <person name="Solano J."/>
            <person name="Bargiela R."/>
            <person name="Golyshina O.V."/>
            <person name="Manteca A."/>
            <person name="Ramos J.L."/>
            <person name="Gallego J.R."/>
            <person name="Llorente I."/>
            <person name="Martins Dos Santos V.A."/>
            <person name="Jensen O.N."/>
            <person name="Pelaez A.I."/>
            <person name="Sanchez J."/>
            <person name="Ferrer M."/>
        </authorList>
    </citation>
    <scope>NUCLEOTIDE SEQUENCE</scope>
</reference>
<accession>T1C5D1</accession>
<dbReference type="Gene3D" id="3.30.420.340">
    <property type="entry name" value="UvrC, RNAse H endonuclease domain"/>
    <property type="match status" value="1"/>
</dbReference>
<dbReference type="Pfam" id="PF01541">
    <property type="entry name" value="GIY-YIG"/>
    <property type="match status" value="1"/>
</dbReference>
<dbReference type="PANTHER" id="PTHR30562:SF1">
    <property type="entry name" value="UVRABC SYSTEM PROTEIN C"/>
    <property type="match status" value="1"/>
</dbReference>
<dbReference type="Gene3D" id="3.40.1440.10">
    <property type="entry name" value="GIY-YIG endonuclease"/>
    <property type="match status" value="1"/>
</dbReference>
<dbReference type="GO" id="GO:0009432">
    <property type="term" value="P:SOS response"/>
    <property type="evidence" value="ECO:0007669"/>
    <property type="project" value="UniProtKB-KW"/>
</dbReference>
<dbReference type="FunFam" id="3.30.420.340:FF:000001">
    <property type="entry name" value="UvrABC system protein C"/>
    <property type="match status" value="1"/>
</dbReference>
<sequence length="624" mass="70572">MVEPPGGRVQRRSGVALSPELRASILAAPSKPGIYRMYGPEARLLYVGKAKHLAHRLKSYLEASRSGIKTQKLMEQVVRIDFTVTPTEADALLLESNIIKHDRPRYNIVMRDDKSYPYIRIDDSLGFPRLAFHRGRRTTSGKFYGPYPDASAVRQTLLDLQKLFRLRNCSAGFFRNRTRPCLQHQIGRCSAPCVGRISEADYRRDFEDALRVLDGRGRSLIDHLYARMNEFVSALEFERAAALRDLVARLQQSQEQEAIVAEEGDCDIWAIGNRQDLFVVGLTRIRDGRHLGTWTWFPSGDAPMDGPSVLSAFVSQFYEEAIPPKVLVDRSFPDLAVLQTVLEKRSGHPVRLIEPRGHTEKLWLEMTEQNVKLAMDRRLASHALLRERFDALQNRLGWPDPVGRIVCFDVSHTQGVETVASAVVFEPEGPVKSAYRRFNLKLEQGGDDYAGLDQALKRYFSRILRESAPRPDLLLIDGGIGQLRVAEKQLEELGMADLPVLAIAKGPERKVGEERIFLAGGRHELRWNPLDPAFHLLQQIRDEAHRFAITGHRRRRGRAQLQSFLEEVPGLGPKRRGLLIATLGGLQGLIAATENDMARIPGISHTLAHRIYLHLHTHEHNETP</sequence>
<dbReference type="SUPFAM" id="SSF82771">
    <property type="entry name" value="GIY-YIG endonuclease"/>
    <property type="match status" value="1"/>
</dbReference>
<feature type="domain" description="GIY-YIG" evidence="8">
    <location>
        <begin position="30"/>
        <end position="108"/>
    </location>
</feature>
<dbReference type="SUPFAM" id="SSF47781">
    <property type="entry name" value="RuvA domain 2-like"/>
    <property type="match status" value="1"/>
</dbReference>
<keyword evidence="6" id="KW-0742">SOS response</keyword>
<dbReference type="InterPro" id="IPR010994">
    <property type="entry name" value="RuvA_2-like"/>
</dbReference>
<organism evidence="10">
    <name type="scientific">mine drainage metagenome</name>
    <dbReference type="NCBI Taxonomy" id="410659"/>
    <lineage>
        <taxon>unclassified sequences</taxon>
        <taxon>metagenomes</taxon>
        <taxon>ecological metagenomes</taxon>
    </lineage>
</organism>
<dbReference type="InterPro" id="IPR038476">
    <property type="entry name" value="UvrC_RNase_H_dom_sf"/>
</dbReference>
<dbReference type="PANTHER" id="PTHR30562">
    <property type="entry name" value="UVRC/OXIDOREDUCTASE"/>
    <property type="match status" value="1"/>
</dbReference>
<evidence type="ECO:0000259" key="9">
    <source>
        <dbReference type="PROSITE" id="PS50165"/>
    </source>
</evidence>
<dbReference type="InterPro" id="IPR004791">
    <property type="entry name" value="UvrC"/>
</dbReference>
<dbReference type="Gene3D" id="4.10.860.10">
    <property type="entry name" value="UVR domain"/>
    <property type="match status" value="1"/>
</dbReference>
<evidence type="ECO:0000256" key="5">
    <source>
        <dbReference type="ARBA" id="ARBA00023204"/>
    </source>
</evidence>
<dbReference type="FunFam" id="3.40.1440.10:FF:000001">
    <property type="entry name" value="UvrABC system protein C"/>
    <property type="match status" value="1"/>
</dbReference>